<dbReference type="Proteomes" id="UP000292881">
    <property type="component" value="Unassembled WGS sequence"/>
</dbReference>
<name>A0A4Q2JGY1_9MICO</name>
<dbReference type="RefSeq" id="WP_129234562.1">
    <property type="nucleotide sequence ID" value="NZ_SDPL01000145.1"/>
</dbReference>
<dbReference type="EMBL" id="SDPL01000145">
    <property type="protein sequence ID" value="RXZ47201.1"/>
    <property type="molecule type" value="Genomic_DNA"/>
</dbReference>
<evidence type="ECO:0000313" key="2">
    <source>
        <dbReference type="EMBL" id="RXZ47201.1"/>
    </source>
</evidence>
<organism evidence="2 3">
    <name type="scientific">Agromyces binzhouensis</name>
    <dbReference type="NCBI Taxonomy" id="1817495"/>
    <lineage>
        <taxon>Bacteria</taxon>
        <taxon>Bacillati</taxon>
        <taxon>Actinomycetota</taxon>
        <taxon>Actinomycetes</taxon>
        <taxon>Micrococcales</taxon>
        <taxon>Microbacteriaceae</taxon>
        <taxon>Agromyces</taxon>
    </lineage>
</organism>
<dbReference type="AlphaFoldDB" id="A0A4Q2JGY1"/>
<feature type="transmembrane region" description="Helical" evidence="1">
    <location>
        <begin position="37"/>
        <end position="59"/>
    </location>
</feature>
<accession>A0A4Q2JGY1</accession>
<feature type="transmembrane region" description="Helical" evidence="1">
    <location>
        <begin position="71"/>
        <end position="87"/>
    </location>
</feature>
<gene>
    <name evidence="2" type="ORF">ESO86_08830</name>
</gene>
<feature type="transmembrane region" description="Helical" evidence="1">
    <location>
        <begin position="6"/>
        <end position="25"/>
    </location>
</feature>
<proteinExistence type="predicted"/>
<keyword evidence="3" id="KW-1185">Reference proteome</keyword>
<protein>
    <recommendedName>
        <fullName evidence="4">Fe-S protein</fullName>
    </recommendedName>
</protein>
<reference evidence="2 3" key="1">
    <citation type="submission" date="2019-01" db="EMBL/GenBank/DDBJ databases">
        <authorList>
            <person name="Li J."/>
        </authorList>
    </citation>
    <scope>NUCLEOTIDE SEQUENCE [LARGE SCALE GENOMIC DNA]</scope>
    <source>
        <strain evidence="2 3">CGMCC 4.7180</strain>
    </source>
</reference>
<sequence>MEILKNVILAVHIIGVASLLGGVLVQLGAQRSGTARIIPAIIHGAWTMLVTGVILVGLQYPLGREPDNLKITVKLVILVAILVIALVNRKRETLARWVLPTLAVLSITNVVIATVWRQYA</sequence>
<evidence type="ECO:0008006" key="4">
    <source>
        <dbReference type="Google" id="ProtNLM"/>
    </source>
</evidence>
<evidence type="ECO:0000256" key="1">
    <source>
        <dbReference type="SAM" id="Phobius"/>
    </source>
</evidence>
<keyword evidence="1" id="KW-0472">Membrane</keyword>
<feature type="transmembrane region" description="Helical" evidence="1">
    <location>
        <begin position="94"/>
        <end position="116"/>
    </location>
</feature>
<dbReference type="OrthoDB" id="3830423at2"/>
<keyword evidence="1" id="KW-0812">Transmembrane</keyword>
<evidence type="ECO:0000313" key="3">
    <source>
        <dbReference type="Proteomes" id="UP000292881"/>
    </source>
</evidence>
<comment type="caution">
    <text evidence="2">The sequence shown here is derived from an EMBL/GenBank/DDBJ whole genome shotgun (WGS) entry which is preliminary data.</text>
</comment>
<keyword evidence="1" id="KW-1133">Transmembrane helix</keyword>